<dbReference type="KEGG" id="halz:E5139_16330"/>
<dbReference type="PROSITE" id="PS00108">
    <property type="entry name" value="PROTEIN_KINASE_ST"/>
    <property type="match status" value="1"/>
</dbReference>
<keyword evidence="3" id="KW-0723">Serine/threonine-protein kinase</keyword>
<keyword evidence="3" id="KW-0614">Plasmid</keyword>
<feature type="compositionally biased region" description="Basic and acidic residues" evidence="1">
    <location>
        <begin position="609"/>
        <end position="623"/>
    </location>
</feature>
<reference evidence="3 4" key="1">
    <citation type="submission" date="2019-04" db="EMBL/GenBank/DDBJ databases">
        <title>Complete genome sequence of Arthrobacter sp. ZXY-2 associated with effective atrazine degradation and salt adaptation.</title>
        <authorList>
            <person name="Zhao X."/>
        </authorList>
    </citation>
    <scope>NUCLEOTIDE SEQUENCE [LARGE SCALE GENOMIC DNA]</scope>
    <source>
        <strain evidence="4">ZP60</strain>
        <plasmid evidence="3 4">unnamed1</plasmid>
    </source>
</reference>
<dbReference type="InterPro" id="IPR015943">
    <property type="entry name" value="WD40/YVTN_repeat-like_dom_sf"/>
</dbReference>
<name>A0A4D6KIX2_9EURY</name>
<dbReference type="GO" id="GO:0005524">
    <property type="term" value="F:ATP binding"/>
    <property type="evidence" value="ECO:0007669"/>
    <property type="project" value="InterPro"/>
</dbReference>
<dbReference type="InterPro" id="IPR018391">
    <property type="entry name" value="PQQ_b-propeller_rpt"/>
</dbReference>
<dbReference type="SUPFAM" id="SSF48371">
    <property type="entry name" value="ARM repeat"/>
    <property type="match status" value="1"/>
</dbReference>
<dbReference type="Pfam" id="PF00069">
    <property type="entry name" value="Pkinase"/>
    <property type="match status" value="1"/>
</dbReference>
<dbReference type="GO" id="GO:0004674">
    <property type="term" value="F:protein serine/threonine kinase activity"/>
    <property type="evidence" value="ECO:0007669"/>
    <property type="project" value="UniProtKB-KW"/>
</dbReference>
<dbReference type="InterPro" id="IPR000719">
    <property type="entry name" value="Prot_kinase_dom"/>
</dbReference>
<dbReference type="Pfam" id="PF13646">
    <property type="entry name" value="HEAT_2"/>
    <property type="match status" value="1"/>
</dbReference>
<proteinExistence type="predicted"/>
<dbReference type="InterPro" id="IPR011047">
    <property type="entry name" value="Quinoprotein_ADH-like_sf"/>
</dbReference>
<dbReference type="PANTHER" id="PTHR34512:SF30">
    <property type="entry name" value="OUTER MEMBRANE PROTEIN ASSEMBLY FACTOR BAMB"/>
    <property type="match status" value="1"/>
</dbReference>
<feature type="region of interest" description="Disordered" evidence="1">
    <location>
        <begin position="574"/>
        <end position="657"/>
    </location>
</feature>
<organism evidence="3 4">
    <name type="scientific">Halomicrobium mukohataei</name>
    <dbReference type="NCBI Taxonomy" id="57705"/>
    <lineage>
        <taxon>Archaea</taxon>
        <taxon>Methanobacteriati</taxon>
        <taxon>Methanobacteriota</taxon>
        <taxon>Stenosarchaea group</taxon>
        <taxon>Halobacteria</taxon>
        <taxon>Halobacteriales</taxon>
        <taxon>Haloarculaceae</taxon>
        <taxon>Halomicrobium</taxon>
    </lineage>
</organism>
<feature type="region of interest" description="Disordered" evidence="1">
    <location>
        <begin position="247"/>
        <end position="302"/>
    </location>
</feature>
<dbReference type="SUPFAM" id="SSF56112">
    <property type="entry name" value="Protein kinase-like (PK-like)"/>
    <property type="match status" value="1"/>
</dbReference>
<sequence>MIVDALQRASRLRSKADSERHTVATDEIEELTALLEYRRPTAPASPAESAEAPLDDGDVRAGAALALAAVARDRPDAVVPAVDGLRQCLTDTHPGLRGNAALALAAVAEARPEEIRPAVPGLRTLLSEARTETRATVTPAEYPESIRPLVAELRSLRNDERDTARAAGAIALKNVARAAPGSVVTAVDALLTLLDEEKAATRTAAVEALKNVASERPAAIEPAVDDLQTSLDDDDRRVREAAERTLAMLDGASTESAAVEDAGRTEPNRQHQRTTTMDSAHQPDLDEGEETPSMSLDPSALRHDDVIGRTATTVVHRVRHPGEDGPDGIAVKHPARHGTLTEETIDGFDHEARQWAGLDDHPNVVSVIDWGYDPLPWLRGDASVPWIATEVVDGPDLRAVAEDATVEQSLWTAQRLVDAVWHAHHRGVVHLDLKPSNVLFAPGERWPIPKVADWELSRSLLGQGAAVGISTPGYCAPEQDGQGTTDQRTDQFQLAIVLYELFTGTHPFVDDLAATPQRERIERVLDADHRSPSERRPELPAALDDVFERALARDPADRYEATIDLRRALERIAEEWESTPDDPQSATEPATADRDPTPTTDHSAPEPTSTDRSRPTADDRDWPTLHGSASRSGPRQRAVGPSPPVTERWTFQAGDSIRGGPTVVDDTLYVGSDDAAVYALATESGATRWTYETDDPVQSPATVVDGTVYVGSHDKRVYALDAETGAERWVAETDGMVDAAPAVVDGTVYVGSYDKHVYALDAATGAERWVVETDGKTGAVPTVVDGTVYASCGTGVLAALDADSGERLWRYPTGGPAMSTPAVSDGVLYAGTNDGRVVALDADTGTERWTFDAGGNGRSAPAICGDTVYAGSIDGYVLAIDADSGTERWRYDTAGQINGAPVAADDTLLVGSWDECLYALDAATGDERWHYRTGSLIDGSPAVADGTAYVATHDGVVSALGEE</sequence>
<dbReference type="Pfam" id="PF13360">
    <property type="entry name" value="PQQ_2"/>
    <property type="match status" value="2"/>
</dbReference>
<keyword evidence="3" id="KW-0808">Transferase</keyword>
<reference evidence="3 4" key="2">
    <citation type="submission" date="2019-04" db="EMBL/GenBank/DDBJ databases">
        <authorList>
            <person name="Yang S."/>
            <person name="Wei W."/>
        </authorList>
    </citation>
    <scope>NUCLEOTIDE SEQUENCE [LARGE SCALE GENOMIC DNA]</scope>
    <source>
        <strain evidence="4">ZP60</strain>
        <plasmid evidence="3 4">unnamed1</plasmid>
    </source>
</reference>
<dbReference type="PANTHER" id="PTHR34512">
    <property type="entry name" value="CELL SURFACE PROTEIN"/>
    <property type="match status" value="1"/>
</dbReference>
<dbReference type="Proteomes" id="UP000297053">
    <property type="component" value="Plasmid unnamed1"/>
</dbReference>
<dbReference type="InterPro" id="IPR016024">
    <property type="entry name" value="ARM-type_fold"/>
</dbReference>
<dbReference type="Gene3D" id="1.25.10.10">
    <property type="entry name" value="Leucine-rich Repeat Variant"/>
    <property type="match status" value="2"/>
</dbReference>
<feature type="domain" description="Protein kinase" evidence="2">
    <location>
        <begin position="301"/>
        <end position="572"/>
    </location>
</feature>
<geneLocation type="plasmid" evidence="3">
    <name>unnamed1</name>
</geneLocation>
<evidence type="ECO:0000259" key="2">
    <source>
        <dbReference type="PROSITE" id="PS50011"/>
    </source>
</evidence>
<protein>
    <submittedName>
        <fullName evidence="3">Serine/threonine protein kinase</fullName>
    </submittedName>
</protein>
<dbReference type="InterPro" id="IPR002372">
    <property type="entry name" value="PQQ_rpt_dom"/>
</dbReference>
<keyword evidence="3" id="KW-0418">Kinase</keyword>
<dbReference type="SUPFAM" id="SSF50998">
    <property type="entry name" value="Quinoprotein alcohol dehydrogenase-like"/>
    <property type="match status" value="2"/>
</dbReference>
<dbReference type="InterPro" id="IPR008271">
    <property type="entry name" value="Ser/Thr_kinase_AS"/>
</dbReference>
<dbReference type="InterPro" id="IPR011009">
    <property type="entry name" value="Kinase-like_dom_sf"/>
</dbReference>
<evidence type="ECO:0000313" key="3">
    <source>
        <dbReference type="EMBL" id="QCD67215.1"/>
    </source>
</evidence>
<dbReference type="Gene3D" id="1.10.510.10">
    <property type="entry name" value="Transferase(Phosphotransferase) domain 1"/>
    <property type="match status" value="1"/>
</dbReference>
<evidence type="ECO:0000256" key="1">
    <source>
        <dbReference type="SAM" id="MobiDB-lite"/>
    </source>
</evidence>
<gene>
    <name evidence="3" type="ORF">E5139_16330</name>
</gene>
<dbReference type="AlphaFoldDB" id="A0A4D6KIX2"/>
<accession>A0A4D6KIX2</accession>
<dbReference type="EMBL" id="CP039376">
    <property type="protein sequence ID" value="QCD67215.1"/>
    <property type="molecule type" value="Genomic_DNA"/>
</dbReference>
<dbReference type="PROSITE" id="PS50011">
    <property type="entry name" value="PROTEIN_KINASE_DOM"/>
    <property type="match status" value="1"/>
</dbReference>
<dbReference type="SMART" id="SM00564">
    <property type="entry name" value="PQQ"/>
    <property type="match status" value="7"/>
</dbReference>
<dbReference type="GeneID" id="8409368"/>
<dbReference type="RefSeq" id="WP_012807464.1">
    <property type="nucleotide sequence ID" value="NZ_CP039376.1"/>
</dbReference>
<dbReference type="Gene3D" id="2.130.10.10">
    <property type="entry name" value="YVTN repeat-like/Quinoprotein amine dehydrogenase"/>
    <property type="match status" value="2"/>
</dbReference>
<dbReference type="SMART" id="SM00220">
    <property type="entry name" value="S_TKc"/>
    <property type="match status" value="1"/>
</dbReference>
<dbReference type="InterPro" id="IPR011989">
    <property type="entry name" value="ARM-like"/>
</dbReference>
<dbReference type="CDD" id="cd14014">
    <property type="entry name" value="STKc_PknB_like"/>
    <property type="match status" value="1"/>
</dbReference>
<evidence type="ECO:0000313" key="4">
    <source>
        <dbReference type="Proteomes" id="UP000297053"/>
    </source>
</evidence>